<feature type="domain" description="FtsX extracellular" evidence="13">
    <location>
        <begin position="60"/>
        <end position="147"/>
    </location>
</feature>
<feature type="transmembrane region" description="Helical" evidence="11">
    <location>
        <begin position="167"/>
        <end position="188"/>
    </location>
</feature>
<evidence type="ECO:0000313" key="14">
    <source>
        <dbReference type="EMBL" id="TLQ39819.1"/>
    </source>
</evidence>
<dbReference type="PANTHER" id="PTHR47755:SF1">
    <property type="entry name" value="CELL DIVISION PROTEIN FTSX"/>
    <property type="match status" value="1"/>
</dbReference>
<proteinExistence type="inferred from homology"/>
<reference evidence="14 15" key="1">
    <citation type="submission" date="2019-05" db="EMBL/GenBank/DDBJ databases">
        <title>The metagenome of a microbial culture collection derived from dairy environment covers the genomic content of the human microbiome.</title>
        <authorList>
            <person name="Roder T."/>
            <person name="Wuthrich D."/>
            <person name="Sattari Z."/>
            <person name="Von Ah U."/>
            <person name="Bar C."/>
            <person name="Ronchi F."/>
            <person name="Macpherson A.J."/>
            <person name="Ganal-Vonarburg S.C."/>
            <person name="Bruggmann R."/>
            <person name="Vergeres G."/>
        </authorList>
    </citation>
    <scope>NUCLEOTIDE SEQUENCE [LARGE SCALE GENOMIC DNA]</scope>
    <source>
        <strain evidence="14 15">FAM 24227</strain>
    </source>
</reference>
<dbReference type="GO" id="GO:0051301">
    <property type="term" value="P:cell division"/>
    <property type="evidence" value="ECO:0007669"/>
    <property type="project" value="UniProtKB-KW"/>
</dbReference>
<name>A0A5R9DV68_9LACT</name>
<evidence type="ECO:0000313" key="15">
    <source>
        <dbReference type="Proteomes" id="UP000306420"/>
    </source>
</evidence>
<dbReference type="InterPro" id="IPR058204">
    <property type="entry name" value="FtsX_firmicutes-type"/>
</dbReference>
<feature type="transmembrane region" description="Helical" evidence="11">
    <location>
        <begin position="21"/>
        <end position="46"/>
    </location>
</feature>
<dbReference type="Gene3D" id="3.30.70.3040">
    <property type="match status" value="1"/>
</dbReference>
<evidence type="ECO:0000256" key="10">
    <source>
        <dbReference type="PIRNR" id="PIRNR003097"/>
    </source>
</evidence>
<comment type="caution">
    <text evidence="14">The sequence shown here is derived from an EMBL/GenBank/DDBJ whole genome shotgun (WGS) entry which is preliminary data.</text>
</comment>
<feature type="transmembrane region" description="Helical" evidence="11">
    <location>
        <begin position="219"/>
        <end position="242"/>
    </location>
</feature>
<dbReference type="InterPro" id="IPR040690">
    <property type="entry name" value="FtsX_ECD"/>
</dbReference>
<comment type="subcellular location">
    <subcellularLocation>
        <location evidence="1">Cell membrane</location>
        <topology evidence="1">Multi-pass membrane protein</topology>
    </subcellularLocation>
</comment>
<evidence type="ECO:0000256" key="4">
    <source>
        <dbReference type="ARBA" id="ARBA00022475"/>
    </source>
</evidence>
<accession>A0A5R9DV68</accession>
<dbReference type="PANTHER" id="PTHR47755">
    <property type="entry name" value="CELL DIVISION PROTEIN FTSX"/>
    <property type="match status" value="1"/>
</dbReference>
<evidence type="ECO:0000256" key="1">
    <source>
        <dbReference type="ARBA" id="ARBA00004651"/>
    </source>
</evidence>
<evidence type="ECO:0000256" key="7">
    <source>
        <dbReference type="ARBA" id="ARBA00022989"/>
    </source>
</evidence>
<protein>
    <recommendedName>
        <fullName evidence="3 10">Cell division protein FtsX</fullName>
    </recommendedName>
</protein>
<dbReference type="AlphaFoldDB" id="A0A5R9DV68"/>
<dbReference type="InterPro" id="IPR004513">
    <property type="entry name" value="FtsX"/>
</dbReference>
<dbReference type="Proteomes" id="UP000306420">
    <property type="component" value="Unassembled WGS sequence"/>
</dbReference>
<keyword evidence="7 11" id="KW-1133">Transmembrane helix</keyword>
<comment type="similarity">
    <text evidence="2 10">Belongs to the ABC-4 integral membrane protein family. FtsX subfamily.</text>
</comment>
<dbReference type="GO" id="GO:0005886">
    <property type="term" value="C:plasma membrane"/>
    <property type="evidence" value="ECO:0007669"/>
    <property type="project" value="UniProtKB-SubCell"/>
</dbReference>
<sequence length="296" mass="33023">MKSIRNFFRQLRNGFRNLFRNGWMTAASILTMTVTLLMVGGLIMLLSNVDNITQDIEEGVQIRAHIDLAADEQDEADLRQAIEEIEYVSDITYRTREEELEDLIDRVGEEFALFSDDANPLFNVFIVSVEDTEYLDAVTEQISELPYAVDVTYGEIDTQNLLSTLEIVRVVFALIAAVLVVIAVALISNTIKLTIYARQTEIEIMRLVGAQNSYIRAPFAYEGAFIGLISSIFASVLLYGAYEGMQSATVEITGVEVIAFTPTTPFIYYVAGGLVIIGILLGVIGARRSIKRFLKF</sequence>
<keyword evidence="6 11" id="KW-0812">Transmembrane</keyword>
<evidence type="ECO:0000256" key="11">
    <source>
        <dbReference type="SAM" id="Phobius"/>
    </source>
</evidence>
<dbReference type="PIRSF" id="PIRSF003097">
    <property type="entry name" value="FtsX"/>
    <property type="match status" value="1"/>
</dbReference>
<dbReference type="Pfam" id="PF02687">
    <property type="entry name" value="FtsX"/>
    <property type="match status" value="1"/>
</dbReference>
<keyword evidence="9 10" id="KW-0131">Cell cycle</keyword>
<dbReference type="EMBL" id="VBSP01000046">
    <property type="protein sequence ID" value="TLQ39819.1"/>
    <property type="molecule type" value="Genomic_DNA"/>
</dbReference>
<feature type="transmembrane region" description="Helical" evidence="11">
    <location>
        <begin position="266"/>
        <end position="286"/>
    </location>
</feature>
<evidence type="ECO:0000256" key="3">
    <source>
        <dbReference type="ARBA" id="ARBA00021907"/>
    </source>
</evidence>
<dbReference type="Pfam" id="PF18075">
    <property type="entry name" value="FtsX_ECD"/>
    <property type="match status" value="1"/>
</dbReference>
<keyword evidence="8 10" id="KW-0472">Membrane</keyword>
<dbReference type="InterPro" id="IPR003838">
    <property type="entry name" value="ABC3_permease_C"/>
</dbReference>
<dbReference type="NCBIfam" id="NF038347">
    <property type="entry name" value="FtsX_Gpos"/>
    <property type="match status" value="1"/>
</dbReference>
<organism evidence="14 15">
    <name type="scientific">Ruoffia tabacinasalis</name>
    <dbReference type="NCBI Taxonomy" id="87458"/>
    <lineage>
        <taxon>Bacteria</taxon>
        <taxon>Bacillati</taxon>
        <taxon>Bacillota</taxon>
        <taxon>Bacilli</taxon>
        <taxon>Lactobacillales</taxon>
        <taxon>Aerococcaceae</taxon>
        <taxon>Ruoffia</taxon>
    </lineage>
</organism>
<evidence type="ECO:0000256" key="2">
    <source>
        <dbReference type="ARBA" id="ARBA00007379"/>
    </source>
</evidence>
<evidence type="ECO:0000256" key="9">
    <source>
        <dbReference type="ARBA" id="ARBA00023306"/>
    </source>
</evidence>
<dbReference type="OrthoDB" id="9812531at2"/>
<evidence type="ECO:0000256" key="8">
    <source>
        <dbReference type="ARBA" id="ARBA00023136"/>
    </source>
</evidence>
<feature type="domain" description="ABC3 transporter permease C-terminal" evidence="12">
    <location>
        <begin position="174"/>
        <end position="291"/>
    </location>
</feature>
<keyword evidence="4 10" id="KW-1003">Cell membrane</keyword>
<evidence type="ECO:0000259" key="13">
    <source>
        <dbReference type="Pfam" id="PF18075"/>
    </source>
</evidence>
<evidence type="ECO:0000256" key="5">
    <source>
        <dbReference type="ARBA" id="ARBA00022618"/>
    </source>
</evidence>
<keyword evidence="5 10" id="KW-0132">Cell division</keyword>
<evidence type="ECO:0000259" key="12">
    <source>
        <dbReference type="Pfam" id="PF02687"/>
    </source>
</evidence>
<evidence type="ECO:0000256" key="6">
    <source>
        <dbReference type="ARBA" id="ARBA00022692"/>
    </source>
</evidence>
<dbReference type="RefSeq" id="WP_138405258.1">
    <property type="nucleotide sequence ID" value="NZ_VBSP01000046.1"/>
</dbReference>
<comment type="function">
    <text evidence="10">Part of the ABC transporter FtsEX involved in asymmetric cellular division facilitating the initiation of sporulation.</text>
</comment>
<gene>
    <name evidence="14" type="ORF">FEZ33_10065</name>
</gene>